<dbReference type="SUPFAM" id="SSF69593">
    <property type="entry name" value="Glycerol-3-phosphate (1)-acyltransferase"/>
    <property type="match status" value="1"/>
</dbReference>
<dbReference type="KEGG" id="pvt:110089705"/>
<dbReference type="PANTHER" id="PTHR22753:SF23">
    <property type="entry name" value="TRANSMEMBRANE PROTEIN 68"/>
    <property type="match status" value="1"/>
</dbReference>
<keyword evidence="3" id="KW-1185">Reference proteome</keyword>
<sequence>MNRVLFDFSFLPKMAAENTNYTLELQLPVWSTYLLEGCQHFMIYPLTMLAILIILYYPLLFSFSVLYMGSAYYAFCRKLYDLPDDIKSEQWKKPRKMLALVSDVVGKILHGYEVCGIENLPEGPAILLYYHGALTVDYYLLVLRIYRLTGRFCYSVVDHLLFNMPGLQRYFHINYCSHPTREDCVELLRKGNLVGIAPGGLREQNYGDHTYKLVWGKRKGFAQVAIDAKVPIIPVFTQNIREGYRTYGRIRIMKWIYERTRTIFFPVYGLIPVKLWTHIGQPIPYDPNITADELAEKAKKAVEALRDKHQKIPGSILRALWERFEVHHKDE</sequence>
<evidence type="ECO:0000259" key="2">
    <source>
        <dbReference type="Pfam" id="PF01553"/>
    </source>
</evidence>
<dbReference type="InParanoid" id="A0A6J0V6U7"/>
<dbReference type="CDD" id="cd07987">
    <property type="entry name" value="LPLAT_MGAT-like"/>
    <property type="match status" value="1"/>
</dbReference>
<keyword evidence="1" id="KW-0472">Membrane</keyword>
<dbReference type="GO" id="GO:0016020">
    <property type="term" value="C:membrane"/>
    <property type="evidence" value="ECO:0007669"/>
    <property type="project" value="TreeGrafter"/>
</dbReference>
<feature type="domain" description="Phospholipid/glycerol acyltransferase" evidence="2">
    <location>
        <begin position="113"/>
        <end position="236"/>
    </location>
</feature>
<dbReference type="GeneID" id="110089705"/>
<dbReference type="AlphaFoldDB" id="A0A6J0V6U7"/>
<dbReference type="OrthoDB" id="44277at2759"/>
<accession>A0A6J0V6U7</accession>
<organism evidence="3 4">
    <name type="scientific">Pogona vitticeps</name>
    <name type="common">central bearded dragon</name>
    <dbReference type="NCBI Taxonomy" id="103695"/>
    <lineage>
        <taxon>Eukaryota</taxon>
        <taxon>Metazoa</taxon>
        <taxon>Chordata</taxon>
        <taxon>Craniata</taxon>
        <taxon>Vertebrata</taxon>
        <taxon>Euteleostomi</taxon>
        <taxon>Lepidosauria</taxon>
        <taxon>Squamata</taxon>
        <taxon>Bifurcata</taxon>
        <taxon>Unidentata</taxon>
        <taxon>Episquamata</taxon>
        <taxon>Toxicofera</taxon>
        <taxon>Iguania</taxon>
        <taxon>Acrodonta</taxon>
        <taxon>Agamidae</taxon>
        <taxon>Amphibolurinae</taxon>
        <taxon>Pogona</taxon>
    </lineage>
</organism>
<dbReference type="InterPro" id="IPR002123">
    <property type="entry name" value="Plipid/glycerol_acylTrfase"/>
</dbReference>
<gene>
    <name evidence="4" type="primary">LOC110089705</name>
</gene>
<evidence type="ECO:0000313" key="4">
    <source>
        <dbReference type="RefSeq" id="XP_020668631.2"/>
    </source>
</evidence>
<keyword evidence="1" id="KW-1133">Transmembrane helix</keyword>
<protein>
    <submittedName>
        <fullName evidence="4">DGAT1/2-independent enzyme synthesizing storage lipids-like</fullName>
    </submittedName>
</protein>
<keyword evidence="1" id="KW-0812">Transmembrane</keyword>
<dbReference type="RefSeq" id="XP_020668631.2">
    <property type="nucleotide sequence ID" value="XM_020812972.2"/>
</dbReference>
<dbReference type="Pfam" id="PF01553">
    <property type="entry name" value="Acyltransferase"/>
    <property type="match status" value="1"/>
</dbReference>
<dbReference type="Proteomes" id="UP001652642">
    <property type="component" value="Chromosome 4"/>
</dbReference>
<evidence type="ECO:0000256" key="1">
    <source>
        <dbReference type="SAM" id="Phobius"/>
    </source>
</evidence>
<evidence type="ECO:0000313" key="3">
    <source>
        <dbReference type="Proteomes" id="UP001652642"/>
    </source>
</evidence>
<name>A0A6J0V6U7_9SAUR</name>
<proteinExistence type="predicted"/>
<dbReference type="PANTHER" id="PTHR22753">
    <property type="entry name" value="TRANSMEMBRANE PROTEIN 68"/>
    <property type="match status" value="1"/>
</dbReference>
<feature type="transmembrane region" description="Helical" evidence="1">
    <location>
        <begin position="41"/>
        <end position="68"/>
    </location>
</feature>
<dbReference type="GO" id="GO:0016746">
    <property type="term" value="F:acyltransferase activity"/>
    <property type="evidence" value="ECO:0007669"/>
    <property type="project" value="InterPro"/>
</dbReference>
<reference evidence="4" key="1">
    <citation type="submission" date="2025-08" db="UniProtKB">
        <authorList>
            <consortium name="RefSeq"/>
        </authorList>
    </citation>
    <scope>IDENTIFICATION</scope>
</reference>